<sequence length="150" mass="16592">MKMDCVRSGRKCMYNNIRLLAMFPALSVIADYTLTFVFAHGLDEILMYEFSPIARTAAVYGLVPLVVMGIAVSYFLLSYLALRTLDGTCVYPFTVAVLVVVSMTHVMGGLSWLVRVPLYSNMVQGLSIMAFVLAVVGIIWGVCRCPQHLI</sequence>
<feature type="transmembrane region" description="Helical" evidence="1">
    <location>
        <begin position="89"/>
        <end position="114"/>
    </location>
</feature>
<evidence type="ECO:0000313" key="2">
    <source>
        <dbReference type="EMBL" id="MDE4908094.1"/>
    </source>
</evidence>
<dbReference type="AlphaFoldDB" id="A0A9Q4PVZ1"/>
<dbReference type="Proteomes" id="UP001143747">
    <property type="component" value="Unassembled WGS sequence"/>
</dbReference>
<accession>A0A9Q4PVZ1</accession>
<keyword evidence="3" id="KW-1185">Reference proteome</keyword>
<name>A0A9Q4PVZ1_9EURY</name>
<keyword evidence="1" id="KW-0472">Membrane</keyword>
<feature type="transmembrane region" description="Helical" evidence="1">
    <location>
        <begin position="59"/>
        <end position="82"/>
    </location>
</feature>
<dbReference type="RefSeq" id="WP_274924729.1">
    <property type="nucleotide sequence ID" value="NZ_JAKELO010000002.1"/>
</dbReference>
<evidence type="ECO:0000256" key="1">
    <source>
        <dbReference type="SAM" id="Phobius"/>
    </source>
</evidence>
<protein>
    <submittedName>
        <fullName evidence="2">Uncharacterized protein</fullName>
    </submittedName>
</protein>
<proteinExistence type="predicted"/>
<organism evidence="2 3">
    <name type="scientific">Methanogenium marinum</name>
    <dbReference type="NCBI Taxonomy" id="348610"/>
    <lineage>
        <taxon>Archaea</taxon>
        <taxon>Methanobacteriati</taxon>
        <taxon>Methanobacteriota</taxon>
        <taxon>Stenosarchaea group</taxon>
        <taxon>Methanomicrobia</taxon>
        <taxon>Methanomicrobiales</taxon>
        <taxon>Methanomicrobiaceae</taxon>
        <taxon>Methanogenium</taxon>
    </lineage>
</organism>
<feature type="transmembrane region" description="Helical" evidence="1">
    <location>
        <begin position="126"/>
        <end position="143"/>
    </location>
</feature>
<feature type="transmembrane region" description="Helical" evidence="1">
    <location>
        <begin position="20"/>
        <end position="39"/>
    </location>
</feature>
<reference evidence="2" key="1">
    <citation type="submission" date="2022-01" db="EMBL/GenBank/DDBJ databases">
        <title>Draft genome of Methanogenium marinum DSM 15558.</title>
        <authorList>
            <person name="Chen S.-C."/>
            <person name="You Y.-T."/>
        </authorList>
    </citation>
    <scope>NUCLEOTIDE SEQUENCE</scope>
    <source>
        <strain evidence="2">DSM 15558</strain>
    </source>
</reference>
<keyword evidence="1" id="KW-1133">Transmembrane helix</keyword>
<dbReference type="EMBL" id="JAKELO010000002">
    <property type="protein sequence ID" value="MDE4908094.1"/>
    <property type="molecule type" value="Genomic_DNA"/>
</dbReference>
<comment type="caution">
    <text evidence="2">The sequence shown here is derived from an EMBL/GenBank/DDBJ whole genome shotgun (WGS) entry which is preliminary data.</text>
</comment>
<keyword evidence="1" id="KW-0812">Transmembrane</keyword>
<evidence type="ECO:0000313" key="3">
    <source>
        <dbReference type="Proteomes" id="UP001143747"/>
    </source>
</evidence>
<gene>
    <name evidence="2" type="ORF">L0665_05665</name>
</gene>